<proteinExistence type="predicted"/>
<gene>
    <name evidence="1" type="ORF">KOW79_004978</name>
</gene>
<dbReference type="Proteomes" id="UP000824219">
    <property type="component" value="Linkage Group LG06"/>
</dbReference>
<dbReference type="InterPro" id="IPR013783">
    <property type="entry name" value="Ig-like_fold"/>
</dbReference>
<dbReference type="EMBL" id="JAHKSW010000006">
    <property type="protein sequence ID" value="KAG7331009.1"/>
    <property type="molecule type" value="Genomic_DNA"/>
</dbReference>
<accession>A0A9D3ST66</accession>
<dbReference type="SUPFAM" id="SSF48726">
    <property type="entry name" value="Immunoglobulin"/>
    <property type="match status" value="1"/>
</dbReference>
<reference evidence="1 2" key="1">
    <citation type="submission" date="2021-06" db="EMBL/GenBank/DDBJ databases">
        <title>Chromosome-level genome assembly of the red-tail catfish (Hemibagrus wyckioides).</title>
        <authorList>
            <person name="Shao F."/>
        </authorList>
    </citation>
    <scope>NUCLEOTIDE SEQUENCE [LARGE SCALE GENOMIC DNA]</scope>
    <source>
        <strain evidence="1">EC202008001</strain>
        <tissue evidence="1">Blood</tissue>
    </source>
</reference>
<sequence>MLPFPFPHRWELPLLRLLLDRCACTSLRFLSSPEIRASGSASARLPCPSYVTANTQSPSEVKNRKTLSSVLLSLVRGSNAEMHVDRFACIIVFLSFSPTFSCFHTKDGGKSNFCIKDRILVIQTVMSDAVNASISCPDLKLKENARIVLYKDTELHFTDFQKTQVTNTTNEKQRFHVHVTNETVDYIIDMPQVSDTGLYNCTVAHGDISKTTYAYLLVKDSSLQSCTDAGHSVSWILLAVGCGLMTLYNIITTIVSCSFAWKLQHQDTYYNDYFNTRPGEFSRVK</sequence>
<dbReference type="Gene3D" id="2.60.40.10">
    <property type="entry name" value="Immunoglobulins"/>
    <property type="match status" value="1"/>
</dbReference>
<dbReference type="InterPro" id="IPR036179">
    <property type="entry name" value="Ig-like_dom_sf"/>
</dbReference>
<organism evidence="1 2">
    <name type="scientific">Hemibagrus wyckioides</name>
    <dbReference type="NCBI Taxonomy" id="337641"/>
    <lineage>
        <taxon>Eukaryota</taxon>
        <taxon>Metazoa</taxon>
        <taxon>Chordata</taxon>
        <taxon>Craniata</taxon>
        <taxon>Vertebrata</taxon>
        <taxon>Euteleostomi</taxon>
        <taxon>Actinopterygii</taxon>
        <taxon>Neopterygii</taxon>
        <taxon>Teleostei</taxon>
        <taxon>Ostariophysi</taxon>
        <taxon>Siluriformes</taxon>
        <taxon>Bagridae</taxon>
        <taxon>Hemibagrus</taxon>
    </lineage>
</organism>
<dbReference type="AlphaFoldDB" id="A0A9D3ST66"/>
<name>A0A9D3ST66_9TELE</name>
<evidence type="ECO:0000313" key="2">
    <source>
        <dbReference type="Proteomes" id="UP000824219"/>
    </source>
</evidence>
<dbReference type="OrthoDB" id="8654606at2759"/>
<comment type="caution">
    <text evidence="1">The sequence shown here is derived from an EMBL/GenBank/DDBJ whole genome shotgun (WGS) entry which is preliminary data.</text>
</comment>
<protein>
    <submittedName>
        <fullName evidence="1">Uncharacterized protein</fullName>
    </submittedName>
</protein>
<evidence type="ECO:0000313" key="1">
    <source>
        <dbReference type="EMBL" id="KAG7331009.1"/>
    </source>
</evidence>
<keyword evidence="2" id="KW-1185">Reference proteome</keyword>